<feature type="signal peptide" evidence="1">
    <location>
        <begin position="1"/>
        <end position="27"/>
    </location>
</feature>
<dbReference type="SMART" id="SM00671">
    <property type="entry name" value="SEL1"/>
    <property type="match status" value="3"/>
</dbReference>
<protein>
    <submittedName>
        <fullName evidence="2">Flagellar protein MotX</fullName>
    </submittedName>
</protein>
<reference evidence="3" key="1">
    <citation type="journal article" date="2019" name="Genome Announc.">
        <title>Draft Genome Sequence of Pseudoalteromonas piscicida Strain 36Y ROTHPW, an Hypersaline Seawater Isolate from the South Coast of Sonora, Mexico.</title>
        <authorList>
            <person name="Sanchez-Diaz R."/>
            <person name="Molina-Garza Z.J."/>
            <person name="Cruz-Suarez L.E."/>
            <person name="Selvin J."/>
            <person name="Kiran G.S."/>
            <person name="Ibarra-Gamez J.C."/>
            <person name="Gomez-Gil B."/>
            <person name="Galaviz-Silva L."/>
        </authorList>
    </citation>
    <scope>NUCLEOTIDE SEQUENCE [LARGE SCALE GENOMIC DNA]</scope>
    <source>
        <strain evidence="3">36Y_RITHPW</strain>
    </source>
</reference>
<dbReference type="PANTHER" id="PTHR11102">
    <property type="entry name" value="SEL-1-LIKE PROTEIN"/>
    <property type="match status" value="1"/>
</dbReference>
<comment type="caution">
    <text evidence="2">The sequence shown here is derived from an EMBL/GenBank/DDBJ whole genome shotgun (WGS) entry which is preliminary data.</text>
</comment>
<dbReference type="SUPFAM" id="SSF81901">
    <property type="entry name" value="HCP-like"/>
    <property type="match status" value="1"/>
</dbReference>
<dbReference type="PANTHER" id="PTHR11102:SF160">
    <property type="entry name" value="ERAD-ASSOCIATED E3 UBIQUITIN-PROTEIN LIGASE COMPONENT HRD3"/>
    <property type="match status" value="1"/>
</dbReference>
<dbReference type="EMBL" id="NKHF01000104">
    <property type="protein sequence ID" value="PCK29767.1"/>
    <property type="molecule type" value="Genomic_DNA"/>
</dbReference>
<dbReference type="Pfam" id="PF08238">
    <property type="entry name" value="Sel1"/>
    <property type="match status" value="3"/>
</dbReference>
<dbReference type="Gene3D" id="1.25.40.10">
    <property type="entry name" value="Tetratricopeptide repeat domain"/>
    <property type="match status" value="1"/>
</dbReference>
<organism evidence="2 3">
    <name type="scientific">Pseudoalteromonas piscicida</name>
    <dbReference type="NCBI Taxonomy" id="43662"/>
    <lineage>
        <taxon>Bacteria</taxon>
        <taxon>Pseudomonadati</taxon>
        <taxon>Pseudomonadota</taxon>
        <taxon>Gammaproteobacteria</taxon>
        <taxon>Alteromonadales</taxon>
        <taxon>Pseudoalteromonadaceae</taxon>
        <taxon>Pseudoalteromonas</taxon>
    </lineage>
</organism>
<keyword evidence="2" id="KW-0966">Cell projection</keyword>
<name>A0A2A5JK29_PSEO7</name>
<dbReference type="InterPro" id="IPR050767">
    <property type="entry name" value="Sel1_AlgK"/>
</dbReference>
<feature type="chain" id="PRO_5013331867" evidence="1">
    <location>
        <begin position="28"/>
        <end position="212"/>
    </location>
</feature>
<dbReference type="Proteomes" id="UP000228621">
    <property type="component" value="Unassembled WGS sequence"/>
</dbReference>
<keyword evidence="1" id="KW-0732">Signal</keyword>
<dbReference type="RefSeq" id="WP_099643982.1">
    <property type="nucleotide sequence ID" value="NZ_NKHF01000104.1"/>
</dbReference>
<dbReference type="InterPro" id="IPR006597">
    <property type="entry name" value="Sel1-like"/>
</dbReference>
<keyword evidence="2" id="KW-0282">Flagellum</keyword>
<gene>
    <name evidence="2" type="ORF">CEX98_21155</name>
</gene>
<keyword evidence="3" id="KW-1185">Reference proteome</keyword>
<dbReference type="OrthoDB" id="5599218at2"/>
<evidence type="ECO:0000256" key="1">
    <source>
        <dbReference type="SAM" id="SignalP"/>
    </source>
</evidence>
<accession>A0A2A5JK29</accession>
<keyword evidence="2" id="KW-0969">Cilium</keyword>
<sequence>MNYLLRYIAAPLLGASLGLAIHGNASAEEAIEAVPLYTQQELLELINKNQHLARVKADECQLVKDIEARAEIMALPSYQFLYGDMLAYAVCVDRNVELGLHYMKKAAEQGLAAALEQLGRYYDVGQLVQEDKAMAVTYLREAAALGNLNAQLRLVDVFNRGHGSPRDYEDAYRWLFHSAVADKKLHKRIQLALSQLAEKMPDSVVKRARLPI</sequence>
<dbReference type="AlphaFoldDB" id="A0A2A5JK29"/>
<evidence type="ECO:0000313" key="3">
    <source>
        <dbReference type="Proteomes" id="UP000228621"/>
    </source>
</evidence>
<evidence type="ECO:0000313" key="2">
    <source>
        <dbReference type="EMBL" id="PCK29767.1"/>
    </source>
</evidence>
<proteinExistence type="predicted"/>
<dbReference type="InterPro" id="IPR011990">
    <property type="entry name" value="TPR-like_helical_dom_sf"/>
</dbReference>